<evidence type="ECO:0000256" key="1">
    <source>
        <dbReference type="SAM" id="MobiDB-lite"/>
    </source>
</evidence>
<dbReference type="AlphaFoldDB" id="A0A0F4L3I7"/>
<evidence type="ECO:0000313" key="3">
    <source>
        <dbReference type="EMBL" id="KJY52141.1"/>
    </source>
</evidence>
<dbReference type="RefSeq" id="WP_045934985.1">
    <property type="nucleotide sequence ID" value="NZ_KQ033885.1"/>
</dbReference>
<organism evidence="3 4">
    <name type="scientific">Bifidobacterium mellis</name>
    <dbReference type="NCBI Taxonomy" id="1293823"/>
    <lineage>
        <taxon>Bacteria</taxon>
        <taxon>Bacillati</taxon>
        <taxon>Actinomycetota</taxon>
        <taxon>Actinomycetes</taxon>
        <taxon>Bifidobacteriales</taxon>
        <taxon>Bifidobacteriaceae</taxon>
        <taxon>Bifidobacterium</taxon>
    </lineage>
</organism>
<keyword evidence="4" id="KW-1185">Reference proteome</keyword>
<keyword evidence="2" id="KW-0812">Transmembrane</keyword>
<evidence type="ECO:0000313" key="4">
    <source>
        <dbReference type="Proteomes" id="UP000033567"/>
    </source>
</evidence>
<proteinExistence type="predicted"/>
<dbReference type="PATRIC" id="fig|1684.5.peg.242"/>
<keyword evidence="2" id="KW-0472">Membrane</keyword>
<sequence length="808" mass="88022">MTRELELSTRHGSELVSVEYSLELAKDKGIEAGISTAKATDNFGDGIYVESIEEDPASDHVQDDALFDYKMAAASGVVAGLCDAIFVGKFSLDRANEWGSEKVNEFVVWVAKQHSDFKGESLRDAIQFLEDQYPFVGDKYTAEFGGGLQHHLRDFSHHFSLEGLVFSILTQFTGKVYGTNQNGDFIAVPVEEQWFKEGLIGGTVSEKLFLGTVRWFFHMASDAPGSSSNPGHGTGIPGPFLSIIKELSALPVFKNAMDSGMGLRKLLSKMFNGTLFAQVDDEGRKVLRRFNLRTEIGIVHGLGRQALPVLLNECLTRGCYFLHHLYLEMRNNEVRSSDDLSQLDMGVILPFNNSRVVRMVSIASATFTAVDLADAAIRAALVGVVIKGFDGKLFLLKINYVGVTRLVFAIGVDVKTVWERRASHRLRQQSDDSAGRATMEMLSLKPEHLSVLFSVERLALYEDIDRSKAVDRREKEEWFDSWSENLPDDCDLLNRGQVKERIEELVARDGNTWKALVLIELARFTPYDLYHFETESENPEGGPDSSIKRTKRPKFDSKILEELWRDVSGDSDKSPVQQTAKALNRNAGVLNGSRTKKIVGAAGTAAVAVATGGAAFTLAPVIAPVIAPLFAGSAVAGLSGAALTSASLAAVGGGALAAGGFGMAGGTAIIAGGGAVLGLVGGSGVTAVASLLTDSKGAFALDECSKLLTFCQSDFTQADMKPETIERIRQGLLDQIERMEIQQEVLSRRSEDKDLDKAERKETKKELSGLKKSLGYMRNCEKEMVKLINQKSRSKETVTVVKGDVESA</sequence>
<comment type="caution">
    <text evidence="3">The sequence shown here is derived from an EMBL/GenBank/DDBJ whole genome shotgun (WGS) entry which is preliminary data.</text>
</comment>
<accession>A0A0F4L3I7</accession>
<name>A0A0F4L3I7_9BIFI</name>
<feature type="transmembrane region" description="Helical" evidence="2">
    <location>
        <begin position="668"/>
        <end position="692"/>
    </location>
</feature>
<dbReference type="EMBL" id="JWMF01000003">
    <property type="protein sequence ID" value="KJY52141.1"/>
    <property type="molecule type" value="Genomic_DNA"/>
</dbReference>
<gene>
    <name evidence="3" type="ORF">JF70_02300</name>
</gene>
<dbReference type="Proteomes" id="UP000033567">
    <property type="component" value="Unassembled WGS sequence"/>
</dbReference>
<protein>
    <submittedName>
        <fullName evidence="3">Uncharacterized protein</fullName>
    </submittedName>
</protein>
<keyword evidence="2" id="KW-1133">Transmembrane helix</keyword>
<feature type="transmembrane region" description="Helical" evidence="2">
    <location>
        <begin position="598"/>
        <end position="623"/>
    </location>
</feature>
<feature type="region of interest" description="Disordered" evidence="1">
    <location>
        <begin position="747"/>
        <end position="768"/>
    </location>
</feature>
<reference evidence="3 4" key="1">
    <citation type="submission" date="2014-12" db="EMBL/GenBank/DDBJ databases">
        <title>Comparative genomics of the lactic acid bacteria isolated from the honey bee gut.</title>
        <authorList>
            <person name="Ellegaard K.M."/>
            <person name="Tamarit D."/>
            <person name="Javelind E."/>
            <person name="Olofsson T."/>
            <person name="Andersson S.G."/>
            <person name="Vasquez A."/>
        </authorList>
    </citation>
    <scope>NUCLEOTIDE SEQUENCE [LARGE SCALE GENOMIC DNA]</scope>
    <source>
        <strain evidence="3 4">Bin7</strain>
    </source>
</reference>
<evidence type="ECO:0000256" key="2">
    <source>
        <dbReference type="SAM" id="Phobius"/>
    </source>
</evidence>
<feature type="transmembrane region" description="Helical" evidence="2">
    <location>
        <begin position="629"/>
        <end position="656"/>
    </location>
</feature>